<dbReference type="RefSeq" id="WP_342387994.1">
    <property type="nucleotide sequence ID" value="NZ_CP138333.2"/>
</dbReference>
<feature type="compositionally biased region" description="Basic and acidic residues" evidence="1">
    <location>
        <begin position="1"/>
        <end position="11"/>
    </location>
</feature>
<feature type="compositionally biased region" description="Basic and acidic residues" evidence="1">
    <location>
        <begin position="23"/>
        <end position="34"/>
    </location>
</feature>
<evidence type="ECO:0000313" key="3">
    <source>
        <dbReference type="Proteomes" id="UP001455384"/>
    </source>
</evidence>
<proteinExistence type="predicted"/>
<dbReference type="Proteomes" id="UP001455384">
    <property type="component" value="Chromosome"/>
</dbReference>
<name>A0ABZ3CJZ9_9STAP</name>
<gene>
    <name evidence="2" type="ORF">RQP18_12335</name>
</gene>
<accession>A0ABZ3CJZ9</accession>
<feature type="compositionally biased region" description="Basic and acidic residues" evidence="1">
    <location>
        <begin position="43"/>
        <end position="70"/>
    </location>
</feature>
<keyword evidence="3" id="KW-1185">Reference proteome</keyword>
<dbReference type="EMBL" id="CP138333">
    <property type="protein sequence ID" value="WZX29430.1"/>
    <property type="molecule type" value="Genomic_DNA"/>
</dbReference>
<organism evidence="2 3">
    <name type="scientific">Salinicoccus bachuensis</name>
    <dbReference type="NCBI Taxonomy" id="3136731"/>
    <lineage>
        <taxon>Bacteria</taxon>
        <taxon>Bacillati</taxon>
        <taxon>Bacillota</taxon>
        <taxon>Bacilli</taxon>
        <taxon>Bacillales</taxon>
        <taxon>Staphylococcaceae</taxon>
        <taxon>Salinicoccus</taxon>
    </lineage>
</organism>
<reference evidence="3" key="1">
    <citation type="submission" date="2023-10" db="EMBL/GenBank/DDBJ databases">
        <title>Genome analysis and identification of Salinococcus sp. Bachu38 nov., a PGPR from the rhizosphere of Tamarix.</title>
        <authorList>
            <person name="Liang Z."/>
            <person name="Zhang X."/>
            <person name="Jia J."/>
            <person name="Chen X."/>
            <person name="Wang Y."/>
            <person name="Wang Q."/>
            <person name="Wang R."/>
        </authorList>
    </citation>
    <scope>NUCLEOTIDE SEQUENCE [LARGE SCALE GENOMIC DNA]</scope>
    <source>
        <strain evidence="3">Bachu38</strain>
    </source>
</reference>
<evidence type="ECO:0000313" key="2">
    <source>
        <dbReference type="EMBL" id="WZX29430.1"/>
    </source>
</evidence>
<evidence type="ECO:0008006" key="4">
    <source>
        <dbReference type="Google" id="ProtNLM"/>
    </source>
</evidence>
<protein>
    <recommendedName>
        <fullName evidence="4">3-methyladenine DNA glycosylase</fullName>
    </recommendedName>
</protein>
<evidence type="ECO:0000256" key="1">
    <source>
        <dbReference type="SAM" id="MobiDB-lite"/>
    </source>
</evidence>
<feature type="region of interest" description="Disordered" evidence="1">
    <location>
        <begin position="1"/>
        <end position="70"/>
    </location>
</feature>
<sequence>MAEERNKRMTTEEDEEKLKRQKERGPEDEVKEDVPPDSPPSQRGKDEAERKEDVQKQKDEKHPLHNEEDE</sequence>